<dbReference type="InterPro" id="IPR013087">
    <property type="entry name" value="Znf_C2H2_type"/>
</dbReference>
<keyword evidence="5" id="KW-0862">Zinc</keyword>
<evidence type="ECO:0000313" key="10">
    <source>
        <dbReference type="EMBL" id="RZF42315.1"/>
    </source>
</evidence>
<comment type="subcellular location">
    <subcellularLocation>
        <location evidence="1">Nucleus</location>
    </subcellularLocation>
</comment>
<dbReference type="EMBL" id="QKKF02015239">
    <property type="protein sequence ID" value="RZF42315.1"/>
    <property type="molecule type" value="Genomic_DNA"/>
</dbReference>
<evidence type="ECO:0000259" key="9">
    <source>
        <dbReference type="PROSITE" id="PS50157"/>
    </source>
</evidence>
<keyword evidence="3" id="KW-0677">Repeat</keyword>
<dbReference type="GO" id="GO:0005634">
    <property type="term" value="C:nucleus"/>
    <property type="evidence" value="ECO:0007669"/>
    <property type="project" value="UniProtKB-SubCell"/>
</dbReference>
<dbReference type="InterPro" id="IPR036236">
    <property type="entry name" value="Znf_C2H2_sf"/>
</dbReference>
<dbReference type="InParanoid" id="A0A482X8M1"/>
<feature type="domain" description="C2H2-type" evidence="9">
    <location>
        <begin position="108"/>
        <end position="136"/>
    </location>
</feature>
<dbReference type="SMR" id="A0A482X8M1"/>
<dbReference type="OrthoDB" id="6620113at2759"/>
<keyword evidence="11" id="KW-1185">Reference proteome</keyword>
<evidence type="ECO:0000256" key="2">
    <source>
        <dbReference type="ARBA" id="ARBA00022723"/>
    </source>
</evidence>
<dbReference type="STRING" id="195883.A0A482X8M1"/>
<name>A0A482X8M1_LAOST</name>
<keyword evidence="2" id="KW-0479">Metal-binding</keyword>
<evidence type="ECO:0000256" key="7">
    <source>
        <dbReference type="PROSITE-ProRule" id="PRU00042"/>
    </source>
</evidence>
<dbReference type="AlphaFoldDB" id="A0A482X8M1"/>
<dbReference type="GO" id="GO:0008270">
    <property type="term" value="F:zinc ion binding"/>
    <property type="evidence" value="ECO:0007669"/>
    <property type="project" value="UniProtKB-KW"/>
</dbReference>
<reference evidence="10 11" key="1">
    <citation type="journal article" date="2017" name="Gigascience">
        <title>Genome sequence of the small brown planthopper, Laodelphax striatellus.</title>
        <authorList>
            <person name="Zhu J."/>
            <person name="Jiang F."/>
            <person name="Wang X."/>
            <person name="Yang P."/>
            <person name="Bao Y."/>
            <person name="Zhao W."/>
            <person name="Wang W."/>
            <person name="Lu H."/>
            <person name="Wang Q."/>
            <person name="Cui N."/>
            <person name="Li J."/>
            <person name="Chen X."/>
            <person name="Luo L."/>
            <person name="Yu J."/>
            <person name="Kang L."/>
            <person name="Cui F."/>
        </authorList>
    </citation>
    <scope>NUCLEOTIDE SEQUENCE [LARGE SCALE GENOMIC DNA]</scope>
    <source>
        <strain evidence="10">Lst14</strain>
    </source>
</reference>
<gene>
    <name evidence="10" type="ORF">LSTR_LSTR003933</name>
</gene>
<dbReference type="PANTHER" id="PTHR24394:SF29">
    <property type="entry name" value="MYONEURIN"/>
    <property type="match status" value="1"/>
</dbReference>
<sequence length="177" mass="20533">MSSPLRDDSEDTESGGASSVSHIDYRKLKKNVKYIAWPPVNVEIDTIDSNKDTSDDSNIHPIKKRKVLRMKRKKVATAPVHNCLKCFARFPSAVTLALHLQTHYNKQIVCLTCQKHFSDKTELDLHLRQVHTQQMKISCKICCKTFTYRSYSSKNVYRRDFVCFFCNKKSVDRLKSE</sequence>
<evidence type="ECO:0000256" key="6">
    <source>
        <dbReference type="ARBA" id="ARBA00023242"/>
    </source>
</evidence>
<dbReference type="PANTHER" id="PTHR24394">
    <property type="entry name" value="ZINC FINGER PROTEIN"/>
    <property type="match status" value="1"/>
</dbReference>
<organism evidence="10 11">
    <name type="scientific">Laodelphax striatellus</name>
    <name type="common">Small brown planthopper</name>
    <name type="synonym">Delphax striatella</name>
    <dbReference type="NCBI Taxonomy" id="195883"/>
    <lineage>
        <taxon>Eukaryota</taxon>
        <taxon>Metazoa</taxon>
        <taxon>Ecdysozoa</taxon>
        <taxon>Arthropoda</taxon>
        <taxon>Hexapoda</taxon>
        <taxon>Insecta</taxon>
        <taxon>Pterygota</taxon>
        <taxon>Neoptera</taxon>
        <taxon>Paraneoptera</taxon>
        <taxon>Hemiptera</taxon>
        <taxon>Auchenorrhyncha</taxon>
        <taxon>Fulgoroidea</taxon>
        <taxon>Delphacidae</taxon>
        <taxon>Criomorphinae</taxon>
        <taxon>Laodelphax</taxon>
    </lineage>
</organism>
<comment type="caution">
    <text evidence="10">The sequence shown here is derived from an EMBL/GenBank/DDBJ whole genome shotgun (WGS) entry which is preliminary data.</text>
</comment>
<evidence type="ECO:0000256" key="3">
    <source>
        <dbReference type="ARBA" id="ARBA00022737"/>
    </source>
</evidence>
<evidence type="ECO:0000256" key="4">
    <source>
        <dbReference type="ARBA" id="ARBA00022771"/>
    </source>
</evidence>
<dbReference type="SUPFAM" id="SSF57667">
    <property type="entry name" value="beta-beta-alpha zinc fingers"/>
    <property type="match status" value="1"/>
</dbReference>
<evidence type="ECO:0000256" key="1">
    <source>
        <dbReference type="ARBA" id="ARBA00004123"/>
    </source>
</evidence>
<dbReference type="Gene3D" id="3.30.160.60">
    <property type="entry name" value="Classic Zinc Finger"/>
    <property type="match status" value="1"/>
</dbReference>
<dbReference type="Proteomes" id="UP000291343">
    <property type="component" value="Unassembled WGS sequence"/>
</dbReference>
<accession>A0A482X8M1</accession>
<evidence type="ECO:0000313" key="11">
    <source>
        <dbReference type="Proteomes" id="UP000291343"/>
    </source>
</evidence>
<protein>
    <recommendedName>
        <fullName evidence="9">C2H2-type domain-containing protein</fullName>
    </recommendedName>
</protein>
<dbReference type="GO" id="GO:0000981">
    <property type="term" value="F:DNA-binding transcription factor activity, RNA polymerase II-specific"/>
    <property type="evidence" value="ECO:0007669"/>
    <property type="project" value="TreeGrafter"/>
</dbReference>
<keyword evidence="6" id="KW-0539">Nucleus</keyword>
<dbReference type="PROSITE" id="PS50157">
    <property type="entry name" value="ZINC_FINGER_C2H2_2"/>
    <property type="match status" value="1"/>
</dbReference>
<dbReference type="PROSITE" id="PS00028">
    <property type="entry name" value="ZINC_FINGER_C2H2_1"/>
    <property type="match status" value="2"/>
</dbReference>
<feature type="region of interest" description="Disordered" evidence="8">
    <location>
        <begin position="1"/>
        <end position="20"/>
    </location>
</feature>
<proteinExistence type="predicted"/>
<dbReference type="SMART" id="SM00355">
    <property type="entry name" value="ZnF_C2H2"/>
    <property type="match status" value="2"/>
</dbReference>
<evidence type="ECO:0000256" key="5">
    <source>
        <dbReference type="ARBA" id="ARBA00022833"/>
    </source>
</evidence>
<evidence type="ECO:0000256" key="8">
    <source>
        <dbReference type="SAM" id="MobiDB-lite"/>
    </source>
</evidence>
<keyword evidence="4 7" id="KW-0863">Zinc-finger</keyword>